<evidence type="ECO:0000259" key="1">
    <source>
        <dbReference type="Pfam" id="PF14304"/>
    </source>
</evidence>
<dbReference type="EMBL" id="JADCNM010000443">
    <property type="protein sequence ID" value="KAG0447564.1"/>
    <property type="molecule type" value="Genomic_DNA"/>
</dbReference>
<dbReference type="PANTHER" id="PTHR47866">
    <property type="entry name" value="HYDROXYPROLINE-RICH GLYCOPROTEIN FAMILY PROTEIN"/>
    <property type="match status" value="1"/>
</dbReference>
<sequence length="171" mass="19064">MLPSFFFYLQFASLNHPMLFSEIELLSKETKASRSNLDLTSTSKVFTRPSASMGLVKHNEIAIEEMRSTNHVSKHPRSDERDIPHKLIGGSSFLAVLAQSSDPSLLGRGQKSCTDGLQDPEKRIPQLSSEEESALLQQLMSLTPEQLSSLPPEQQQQVLVIQQTLRSKTLS</sequence>
<organism evidence="2 3">
    <name type="scientific">Vanilla planifolia</name>
    <name type="common">Vanilla</name>
    <dbReference type="NCBI Taxonomy" id="51239"/>
    <lineage>
        <taxon>Eukaryota</taxon>
        <taxon>Viridiplantae</taxon>
        <taxon>Streptophyta</taxon>
        <taxon>Embryophyta</taxon>
        <taxon>Tracheophyta</taxon>
        <taxon>Spermatophyta</taxon>
        <taxon>Magnoliopsida</taxon>
        <taxon>Liliopsida</taxon>
        <taxon>Asparagales</taxon>
        <taxon>Orchidaceae</taxon>
        <taxon>Vanilloideae</taxon>
        <taxon>Vanilleae</taxon>
        <taxon>Vanilla</taxon>
    </lineage>
</organism>
<comment type="caution">
    <text evidence="2">The sequence shown here is derived from an EMBL/GenBank/DDBJ whole genome shotgun (WGS) entry which is preliminary data.</text>
</comment>
<dbReference type="Gene3D" id="1.10.20.70">
    <property type="entry name" value="Transcription termination and cleavage factor, C-terminal domain"/>
    <property type="match status" value="1"/>
</dbReference>
<dbReference type="GO" id="GO:0031124">
    <property type="term" value="P:mRNA 3'-end processing"/>
    <property type="evidence" value="ECO:0007669"/>
    <property type="project" value="InterPro"/>
</dbReference>
<dbReference type="Proteomes" id="UP000639772">
    <property type="component" value="Unassembled WGS sequence"/>
</dbReference>
<dbReference type="AlphaFoldDB" id="A0A835U2X9"/>
<feature type="domain" description="Transcription termination and cleavage factor C-terminal" evidence="1">
    <location>
        <begin position="131"/>
        <end position="166"/>
    </location>
</feature>
<name>A0A835U2X9_VANPL</name>
<reference evidence="2 3" key="1">
    <citation type="journal article" date="2020" name="Nat. Food">
        <title>A phased Vanilla planifolia genome enables genetic improvement of flavour and production.</title>
        <authorList>
            <person name="Hasing T."/>
            <person name="Tang H."/>
            <person name="Brym M."/>
            <person name="Khazi F."/>
            <person name="Huang T."/>
            <person name="Chambers A.H."/>
        </authorList>
    </citation>
    <scope>NUCLEOTIDE SEQUENCE [LARGE SCALE GENOMIC DNA]</scope>
    <source>
        <tissue evidence="2">Leaf</tissue>
    </source>
</reference>
<gene>
    <name evidence="2" type="ORF">HPP92_028262</name>
</gene>
<evidence type="ECO:0000313" key="2">
    <source>
        <dbReference type="EMBL" id="KAG0447564.1"/>
    </source>
</evidence>
<evidence type="ECO:0000313" key="3">
    <source>
        <dbReference type="Proteomes" id="UP000639772"/>
    </source>
</evidence>
<dbReference type="InterPro" id="IPR038192">
    <property type="entry name" value="CSTF_C_sf"/>
</dbReference>
<dbReference type="PANTHER" id="PTHR47866:SF2">
    <property type="entry name" value="HYDROXYPROLINE-RICH GLYCOPROTEIN FAMILY PROTEIN"/>
    <property type="match status" value="1"/>
</dbReference>
<dbReference type="Pfam" id="PF14304">
    <property type="entry name" value="CSTF_C"/>
    <property type="match status" value="1"/>
</dbReference>
<protein>
    <recommendedName>
        <fullName evidence="1">Transcription termination and cleavage factor C-terminal domain-containing protein</fullName>
    </recommendedName>
</protein>
<accession>A0A835U2X9</accession>
<proteinExistence type="predicted"/>
<dbReference type="InterPro" id="IPR026896">
    <property type="entry name" value="CSTF_C"/>
</dbReference>